<reference evidence="2 3" key="1">
    <citation type="submission" date="2018-04" db="EMBL/GenBank/DDBJ databases">
        <title>Genomic Encyclopedia of Archaeal and Bacterial Type Strains, Phase II (KMG-II): from individual species to whole genera.</title>
        <authorList>
            <person name="Goeker M."/>
        </authorList>
    </citation>
    <scope>NUCLEOTIDE SEQUENCE [LARGE SCALE GENOMIC DNA]</scope>
    <source>
        <strain evidence="2 3">DSM 28823</strain>
    </source>
</reference>
<evidence type="ECO:0000313" key="2">
    <source>
        <dbReference type="EMBL" id="PTN04249.1"/>
    </source>
</evidence>
<feature type="transmembrane region" description="Helical" evidence="1">
    <location>
        <begin position="248"/>
        <end position="269"/>
    </location>
</feature>
<feature type="transmembrane region" description="Helical" evidence="1">
    <location>
        <begin position="304"/>
        <end position="327"/>
    </location>
</feature>
<proteinExistence type="predicted"/>
<keyword evidence="3" id="KW-1185">Reference proteome</keyword>
<accession>A0A2T5BX04</accession>
<evidence type="ECO:0000256" key="1">
    <source>
        <dbReference type="SAM" id="Phobius"/>
    </source>
</evidence>
<dbReference type="AlphaFoldDB" id="A0A2T5BX04"/>
<feature type="transmembrane region" description="Helical" evidence="1">
    <location>
        <begin position="98"/>
        <end position="118"/>
    </location>
</feature>
<evidence type="ECO:0000313" key="3">
    <source>
        <dbReference type="Proteomes" id="UP000243525"/>
    </source>
</evidence>
<feature type="transmembrane region" description="Helical" evidence="1">
    <location>
        <begin position="275"/>
        <end position="292"/>
    </location>
</feature>
<organism evidence="2 3">
    <name type="scientific">Mangrovibacterium marinum</name>
    <dbReference type="NCBI Taxonomy" id="1639118"/>
    <lineage>
        <taxon>Bacteria</taxon>
        <taxon>Pseudomonadati</taxon>
        <taxon>Bacteroidota</taxon>
        <taxon>Bacteroidia</taxon>
        <taxon>Marinilabiliales</taxon>
        <taxon>Prolixibacteraceae</taxon>
        <taxon>Mangrovibacterium</taxon>
    </lineage>
</organism>
<dbReference type="Proteomes" id="UP000243525">
    <property type="component" value="Unassembled WGS sequence"/>
</dbReference>
<keyword evidence="1" id="KW-0812">Transmembrane</keyword>
<sequence>MNLKGWFKRERLPIEELEPHDCPNCGTTFQGYYCPNCGQSDTEFDRPFGFVFYNFMGDFFAFDSRFFQTFRYLLLKPGFLTSEFLEGRRQRYAPPFRIFIFFSFVLFLLLQLLTGRVLKDDVDWSPKNEEQLVAVDSLSRQLGDHVASDTVNQSTDIKVDSLFTNGPLESKLQILARSVDQKLQEETDPEEQESLLRMKYNLSSPRALTNTFLKYLSWAFFLMLPVLAVLLSGFYWRRKLRFIRHLVFSVHIHSFVFLLNILLVALSLIWHLPGWIFGLSILGGNVYIYMALKRFYGQGYLKTFVKFLMLGGVYILCVSTAIVWVIYNAYMNL</sequence>
<comment type="caution">
    <text evidence="2">The sequence shown here is derived from an EMBL/GenBank/DDBJ whole genome shotgun (WGS) entry which is preliminary data.</text>
</comment>
<protein>
    <submittedName>
        <fullName evidence="2">Uncharacterized protein DUF3667</fullName>
    </submittedName>
</protein>
<dbReference type="EMBL" id="QAAD01000033">
    <property type="protein sequence ID" value="PTN04249.1"/>
    <property type="molecule type" value="Genomic_DNA"/>
</dbReference>
<keyword evidence="1" id="KW-0472">Membrane</keyword>
<keyword evidence="1" id="KW-1133">Transmembrane helix</keyword>
<dbReference type="InterPro" id="IPR022134">
    <property type="entry name" value="DUF3667"/>
</dbReference>
<feature type="transmembrane region" description="Helical" evidence="1">
    <location>
        <begin position="215"/>
        <end position="236"/>
    </location>
</feature>
<gene>
    <name evidence="2" type="ORF">C8N47_13314</name>
</gene>
<dbReference type="Pfam" id="PF12412">
    <property type="entry name" value="DUF3667"/>
    <property type="match status" value="1"/>
</dbReference>
<name>A0A2T5BX04_9BACT</name>